<evidence type="ECO:0000313" key="2">
    <source>
        <dbReference type="Proteomes" id="UP000827092"/>
    </source>
</evidence>
<dbReference type="Proteomes" id="UP000827092">
    <property type="component" value="Unassembled WGS sequence"/>
</dbReference>
<gene>
    <name evidence="1" type="ORF">JTE90_029402</name>
</gene>
<organism evidence="1 2">
    <name type="scientific">Oedothorax gibbosus</name>
    <dbReference type="NCBI Taxonomy" id="931172"/>
    <lineage>
        <taxon>Eukaryota</taxon>
        <taxon>Metazoa</taxon>
        <taxon>Ecdysozoa</taxon>
        <taxon>Arthropoda</taxon>
        <taxon>Chelicerata</taxon>
        <taxon>Arachnida</taxon>
        <taxon>Araneae</taxon>
        <taxon>Araneomorphae</taxon>
        <taxon>Entelegynae</taxon>
        <taxon>Araneoidea</taxon>
        <taxon>Linyphiidae</taxon>
        <taxon>Erigoninae</taxon>
        <taxon>Oedothorax</taxon>
    </lineage>
</organism>
<protein>
    <submittedName>
        <fullName evidence="1">Uncharacterized protein</fullName>
    </submittedName>
</protein>
<dbReference type="AlphaFoldDB" id="A0AAV6UCR3"/>
<keyword evidence="2" id="KW-1185">Reference proteome</keyword>
<sequence>MYAGVGWHQRWVRPGDVRWSWLASEMGEAGRLTLELAGIRDGVGLWAFDPTRMVPGEDPIQIGETEHKYMTSNMS</sequence>
<dbReference type="EMBL" id="JAFNEN010000538">
    <property type="protein sequence ID" value="KAG8181051.1"/>
    <property type="molecule type" value="Genomic_DNA"/>
</dbReference>
<reference evidence="1 2" key="1">
    <citation type="journal article" date="2022" name="Nat. Ecol. Evol.">
        <title>A masculinizing supergene underlies an exaggerated male reproductive morph in a spider.</title>
        <authorList>
            <person name="Hendrickx F."/>
            <person name="De Corte Z."/>
            <person name="Sonet G."/>
            <person name="Van Belleghem S.M."/>
            <person name="Kostlbacher S."/>
            <person name="Vangestel C."/>
        </authorList>
    </citation>
    <scope>NUCLEOTIDE SEQUENCE [LARGE SCALE GENOMIC DNA]</scope>
    <source>
        <strain evidence="1">W744_W776</strain>
    </source>
</reference>
<accession>A0AAV6UCR3</accession>
<comment type="caution">
    <text evidence="1">The sequence shown here is derived from an EMBL/GenBank/DDBJ whole genome shotgun (WGS) entry which is preliminary data.</text>
</comment>
<evidence type="ECO:0000313" key="1">
    <source>
        <dbReference type="EMBL" id="KAG8181051.1"/>
    </source>
</evidence>
<proteinExistence type="predicted"/>
<name>A0AAV6UCR3_9ARAC</name>